<dbReference type="RefSeq" id="WP_208230518.1">
    <property type="nucleotide sequence ID" value="NZ_CP050854.1"/>
</dbReference>
<dbReference type="Proteomes" id="UP000671960">
    <property type="component" value="Chromosome"/>
</dbReference>
<organism evidence="1 2">
    <name type="scientific">Brenneria izadpanahii</name>
    <dbReference type="NCBI Taxonomy" id="2722756"/>
    <lineage>
        <taxon>Bacteria</taxon>
        <taxon>Pseudomonadati</taxon>
        <taxon>Pseudomonadota</taxon>
        <taxon>Gammaproteobacteria</taxon>
        <taxon>Enterobacterales</taxon>
        <taxon>Pectobacteriaceae</taxon>
        <taxon>Brenneria</taxon>
    </lineage>
</organism>
<sequence>MDIRHQYNEALNKLELNVNGGLKDLINIYCEAVDSFENDIVDSIALYVVDMGNKDTCRYLEKILSMKKDPYLEKEFNEWIKEIKKKKGSRPDGLS</sequence>
<evidence type="ECO:0000313" key="1">
    <source>
        <dbReference type="EMBL" id="QTF07894.1"/>
    </source>
</evidence>
<dbReference type="EMBL" id="CP050854">
    <property type="protein sequence ID" value="QTF07894.1"/>
    <property type="molecule type" value="Genomic_DNA"/>
</dbReference>
<evidence type="ECO:0000313" key="2">
    <source>
        <dbReference type="Proteomes" id="UP000671960"/>
    </source>
</evidence>
<name>A0ABX7UWA2_9GAMM</name>
<accession>A0ABX7UWA2</accession>
<gene>
    <name evidence="1" type="ORF">HC231_08055</name>
</gene>
<protein>
    <submittedName>
        <fullName evidence="1">Uncharacterized protein</fullName>
    </submittedName>
</protein>
<proteinExistence type="predicted"/>
<keyword evidence="2" id="KW-1185">Reference proteome</keyword>
<reference evidence="1 2" key="1">
    <citation type="submission" date="2020-03" db="EMBL/GenBank/DDBJ databases">
        <authorList>
            <person name="Bakhshi Ganjeh M."/>
        </authorList>
    </citation>
    <scope>NUCLEOTIDE SEQUENCE [LARGE SCALE GENOMIC DNA]</scope>
    <source>
        <strain evidence="2">Iran 50</strain>
    </source>
</reference>